<sequence length="154" mass="17384">MNPASQNPPTHDAQALLAQAEEASTASVRATEPPLGFLLSLALTYAGIFSLHGIINSALWYWSLLLFLPLLVWYIYWSRKRPKSRPALKHSGKYMLGVFLMIGGMQFGNFWIPQTWLLIALKFMALFAVLITALWVMRRETITSRIKDGNEQAS</sequence>
<feature type="transmembrane region" description="Helical" evidence="1">
    <location>
        <begin position="94"/>
        <end position="112"/>
    </location>
</feature>
<dbReference type="GeneID" id="303305670"/>
<dbReference type="Proteomes" id="UP000606115">
    <property type="component" value="Unassembled WGS sequence"/>
</dbReference>
<gene>
    <name evidence="2" type="ORF">GCM10007173_33370</name>
</gene>
<keyword evidence="3" id="KW-1185">Reference proteome</keyword>
<keyword evidence="1" id="KW-1133">Transmembrane helix</keyword>
<reference evidence="3" key="1">
    <citation type="journal article" date="2019" name="Int. J. Syst. Evol. Microbiol.">
        <title>The Global Catalogue of Microorganisms (GCM) 10K type strain sequencing project: providing services to taxonomists for standard genome sequencing and annotation.</title>
        <authorList>
            <consortium name="The Broad Institute Genomics Platform"/>
            <consortium name="The Broad Institute Genome Sequencing Center for Infectious Disease"/>
            <person name="Wu L."/>
            <person name="Ma J."/>
        </authorList>
    </citation>
    <scope>NUCLEOTIDE SEQUENCE [LARGE SCALE GENOMIC DNA]</scope>
    <source>
        <strain evidence="3">CGMCC 1.3685</strain>
    </source>
</reference>
<keyword evidence="1" id="KW-0472">Membrane</keyword>
<feature type="transmembrane region" description="Helical" evidence="1">
    <location>
        <begin position="118"/>
        <end position="137"/>
    </location>
</feature>
<dbReference type="EMBL" id="BMKX01000011">
    <property type="protein sequence ID" value="GGJ71829.1"/>
    <property type="molecule type" value="Genomic_DNA"/>
</dbReference>
<comment type="caution">
    <text evidence="2">The sequence shown here is derived from an EMBL/GenBank/DDBJ whole genome shotgun (WGS) entry which is preliminary data.</text>
</comment>
<dbReference type="RefSeq" id="WP_141392984.1">
    <property type="nucleotide sequence ID" value="NZ_BMKX01000011.1"/>
</dbReference>
<evidence type="ECO:0008006" key="4">
    <source>
        <dbReference type="Google" id="ProtNLM"/>
    </source>
</evidence>
<accession>A0ABQ2DSV8</accession>
<keyword evidence="1" id="KW-0812">Transmembrane</keyword>
<evidence type="ECO:0000313" key="2">
    <source>
        <dbReference type="EMBL" id="GGJ71829.1"/>
    </source>
</evidence>
<evidence type="ECO:0000256" key="1">
    <source>
        <dbReference type="SAM" id="Phobius"/>
    </source>
</evidence>
<name>A0ABQ2DSV8_9MICC</name>
<feature type="transmembrane region" description="Helical" evidence="1">
    <location>
        <begin position="60"/>
        <end position="78"/>
    </location>
</feature>
<organism evidence="2 3">
    <name type="scientific">Glutamicibacter ardleyensis</name>
    <dbReference type="NCBI Taxonomy" id="225894"/>
    <lineage>
        <taxon>Bacteria</taxon>
        <taxon>Bacillati</taxon>
        <taxon>Actinomycetota</taxon>
        <taxon>Actinomycetes</taxon>
        <taxon>Micrococcales</taxon>
        <taxon>Micrococcaceae</taxon>
        <taxon>Glutamicibacter</taxon>
    </lineage>
</organism>
<proteinExistence type="predicted"/>
<evidence type="ECO:0000313" key="3">
    <source>
        <dbReference type="Proteomes" id="UP000606115"/>
    </source>
</evidence>
<feature type="transmembrane region" description="Helical" evidence="1">
    <location>
        <begin position="35"/>
        <end position="54"/>
    </location>
</feature>
<protein>
    <recommendedName>
        <fullName evidence="4">DUF2568 domain-containing protein</fullName>
    </recommendedName>
</protein>